<dbReference type="Proteomes" id="UP001234297">
    <property type="component" value="Chromosome 3"/>
</dbReference>
<proteinExistence type="predicted"/>
<gene>
    <name evidence="1" type="ORF">MRB53_010284</name>
</gene>
<evidence type="ECO:0000313" key="1">
    <source>
        <dbReference type="EMBL" id="KAJ8636017.1"/>
    </source>
</evidence>
<name>A0ACC2LSD6_PERAE</name>
<reference evidence="1 2" key="1">
    <citation type="journal article" date="2022" name="Hortic Res">
        <title>A haplotype resolved chromosomal level avocado genome allows analysis of novel avocado genes.</title>
        <authorList>
            <person name="Nath O."/>
            <person name="Fletcher S.J."/>
            <person name="Hayward A."/>
            <person name="Shaw L.M."/>
            <person name="Masouleh A.K."/>
            <person name="Furtado A."/>
            <person name="Henry R.J."/>
            <person name="Mitter N."/>
        </authorList>
    </citation>
    <scope>NUCLEOTIDE SEQUENCE [LARGE SCALE GENOMIC DNA]</scope>
    <source>
        <strain evidence="2">cv. Hass</strain>
    </source>
</reference>
<comment type="caution">
    <text evidence="1">The sequence shown here is derived from an EMBL/GenBank/DDBJ whole genome shotgun (WGS) entry which is preliminary data.</text>
</comment>
<protein>
    <submittedName>
        <fullName evidence="1">Uncharacterized protein</fullName>
    </submittedName>
</protein>
<evidence type="ECO:0000313" key="2">
    <source>
        <dbReference type="Proteomes" id="UP001234297"/>
    </source>
</evidence>
<sequence length="110" mass="12273">MSSAFKMVKLMEINGVKANYTTYNSIISGFCKAHTTAKVEALVREIELERGAAPNVETYNTLIDGHARVFQFVRWFQILQEMKEKGVEPNVVSYGSLINGLCKNGKVVEA</sequence>
<dbReference type="EMBL" id="CM056811">
    <property type="protein sequence ID" value="KAJ8636017.1"/>
    <property type="molecule type" value="Genomic_DNA"/>
</dbReference>
<organism evidence="1 2">
    <name type="scientific">Persea americana</name>
    <name type="common">Avocado</name>
    <dbReference type="NCBI Taxonomy" id="3435"/>
    <lineage>
        <taxon>Eukaryota</taxon>
        <taxon>Viridiplantae</taxon>
        <taxon>Streptophyta</taxon>
        <taxon>Embryophyta</taxon>
        <taxon>Tracheophyta</taxon>
        <taxon>Spermatophyta</taxon>
        <taxon>Magnoliopsida</taxon>
        <taxon>Magnoliidae</taxon>
        <taxon>Laurales</taxon>
        <taxon>Lauraceae</taxon>
        <taxon>Persea</taxon>
    </lineage>
</organism>
<accession>A0ACC2LSD6</accession>
<keyword evidence="2" id="KW-1185">Reference proteome</keyword>